<dbReference type="GO" id="GO:0046872">
    <property type="term" value="F:metal ion binding"/>
    <property type="evidence" value="ECO:0007669"/>
    <property type="project" value="InterPro"/>
</dbReference>
<dbReference type="PROSITE" id="PS51332">
    <property type="entry name" value="B12_BINDING"/>
    <property type="match status" value="1"/>
</dbReference>
<gene>
    <name evidence="6" type="ORF">X929_04135</name>
</gene>
<dbReference type="AlphaFoldDB" id="A0A2K1P0L2"/>
<dbReference type="RefSeq" id="WP_103066770.1">
    <property type="nucleotide sequence ID" value="NZ_AZRL01000012.1"/>
</dbReference>
<evidence type="ECO:0000256" key="4">
    <source>
        <dbReference type="ARBA" id="ARBA00023285"/>
    </source>
</evidence>
<organism evidence="6 7">
    <name type="scientific">Petrotoga olearia DSM 13574</name>
    <dbReference type="NCBI Taxonomy" id="1122955"/>
    <lineage>
        <taxon>Bacteria</taxon>
        <taxon>Thermotogati</taxon>
        <taxon>Thermotogota</taxon>
        <taxon>Thermotogae</taxon>
        <taxon>Petrotogales</taxon>
        <taxon>Petrotogaceae</taxon>
        <taxon>Petrotoga</taxon>
    </lineage>
</organism>
<evidence type="ECO:0000256" key="1">
    <source>
        <dbReference type="ARBA" id="ARBA00001922"/>
    </source>
</evidence>
<evidence type="ECO:0000313" key="6">
    <source>
        <dbReference type="EMBL" id="PNR96321.1"/>
    </source>
</evidence>
<dbReference type="InterPro" id="IPR016176">
    <property type="entry name" value="Cbl-dep_enz_cat"/>
</dbReference>
<keyword evidence="4" id="KW-0170">Cobalt</keyword>
<dbReference type="SUPFAM" id="SSF51703">
    <property type="entry name" value="Cobalamin (vitamin B12)-dependent enzymes"/>
    <property type="match status" value="1"/>
</dbReference>
<evidence type="ECO:0000256" key="3">
    <source>
        <dbReference type="ARBA" id="ARBA00023235"/>
    </source>
</evidence>
<keyword evidence="3" id="KW-0413">Isomerase</keyword>
<dbReference type="Gene3D" id="3.40.50.280">
    <property type="entry name" value="Cobalamin-binding domain"/>
    <property type="match status" value="1"/>
</dbReference>
<evidence type="ECO:0000256" key="2">
    <source>
        <dbReference type="ARBA" id="ARBA00022628"/>
    </source>
</evidence>
<reference evidence="6 7" key="1">
    <citation type="submission" date="2013-12" db="EMBL/GenBank/DDBJ databases">
        <title>Comparative genomics of Petrotoga isolates.</title>
        <authorList>
            <person name="Nesbo C.L."/>
            <person name="Charchuk R."/>
            <person name="Chow K."/>
        </authorList>
    </citation>
    <scope>NUCLEOTIDE SEQUENCE [LARGE SCALE GENOMIC DNA]</scope>
    <source>
        <strain evidence="6 7">DSM 13574</strain>
    </source>
</reference>
<dbReference type="InterPro" id="IPR006158">
    <property type="entry name" value="Cobalamin-bd"/>
</dbReference>
<proteinExistence type="predicted"/>
<dbReference type="Pfam" id="PF02310">
    <property type="entry name" value="B12-binding"/>
    <property type="match status" value="1"/>
</dbReference>
<dbReference type="Proteomes" id="UP000236434">
    <property type="component" value="Unassembled WGS sequence"/>
</dbReference>
<dbReference type="OrthoDB" id="5756833at2"/>
<comment type="cofactor">
    <cofactor evidence="1">
        <name>adenosylcob(III)alamin</name>
        <dbReference type="ChEBI" id="CHEBI:18408"/>
    </cofactor>
</comment>
<protein>
    <submittedName>
        <fullName evidence="6">Methionine synthase</fullName>
    </submittedName>
</protein>
<accession>A0A2K1P0L2</accession>
<dbReference type="GO" id="GO:0031419">
    <property type="term" value="F:cobalamin binding"/>
    <property type="evidence" value="ECO:0007669"/>
    <property type="project" value="UniProtKB-KW"/>
</dbReference>
<sequence length="540" mass="61194">MKRILGASMGSDAHTAGLLNFLELARNEGYDVIYLGGAVPIEKIIKTIEEETPDIVSISYRLGADAFENLIKEFIEKIKQLKNYEKIDFIFGGTVETSQVAKKYDFFKKIFDGSEEEEDVVLFLRGQIKYKEEKNFPSTLAERIAFKSPYPLIRHHIGLQTMEETIEEIKRLAESELLDIISLAPDQNCQQYFFEQEKMDPNQDGAGGAPIRNEKDFVAMYEASRRGNHPLVRCYSGTNHMVEFSQVLKRTINNAWAAIPIFWYSELDRRSERNLLDAIKENMEGIKWNAENGIPVEINDAHQWELRYAHDSLAVATTYLAAYVAKKLGVRWYVQQYMMNTPPKLSPKMDIAKSLAKLELVETLKDETFTPYRMVRTGLLSFPADPNSAMGQLVSSMFYSSYLQPHIIHVVAYCEAMKRATSKEIIESVKMVKRANSLASRGLPDFASDPEIKERVNLLKEEAMVIIEKIKSISPQKEDPLTDPETLYLAVKEGILDAVGLQGNSAAKGQIKSAVINGGYEAVKENGEVLREAERLFGRQ</sequence>
<dbReference type="EMBL" id="AZRL01000012">
    <property type="protein sequence ID" value="PNR96321.1"/>
    <property type="molecule type" value="Genomic_DNA"/>
</dbReference>
<comment type="caution">
    <text evidence="6">The sequence shown here is derived from an EMBL/GenBank/DDBJ whole genome shotgun (WGS) entry which is preliminary data.</text>
</comment>
<keyword evidence="2" id="KW-0846">Cobalamin</keyword>
<name>A0A2K1P0L2_9BACT</name>
<dbReference type="SUPFAM" id="SSF52242">
    <property type="entry name" value="Cobalamin (vitamin B12)-binding domain"/>
    <property type="match status" value="1"/>
</dbReference>
<evidence type="ECO:0000313" key="7">
    <source>
        <dbReference type="Proteomes" id="UP000236434"/>
    </source>
</evidence>
<dbReference type="GO" id="GO:0016853">
    <property type="term" value="F:isomerase activity"/>
    <property type="evidence" value="ECO:0007669"/>
    <property type="project" value="UniProtKB-KW"/>
</dbReference>
<dbReference type="Gene3D" id="3.20.20.240">
    <property type="entry name" value="Methylmalonyl-CoA mutase"/>
    <property type="match status" value="1"/>
</dbReference>
<evidence type="ECO:0000259" key="5">
    <source>
        <dbReference type="PROSITE" id="PS51332"/>
    </source>
</evidence>
<dbReference type="InterPro" id="IPR036724">
    <property type="entry name" value="Cobalamin-bd_sf"/>
</dbReference>
<feature type="domain" description="B12-binding" evidence="5">
    <location>
        <begin position="1"/>
        <end position="131"/>
    </location>
</feature>